<gene>
    <name evidence="1" type="ORF">C7H19_02020</name>
</gene>
<keyword evidence="2" id="KW-1185">Reference proteome</keyword>
<sequence length="118" mass="13515">MEPDLLPTEVILTYPRQSLGKIQLDWMPQPGNYLDLEGKFYAVLERHHHYQYKVGGYCLQKISLYVQAAKSLDEQSLINGRWVVGDAECRFNAHSEILRCAVNPEGPCEGCRSFEARN</sequence>
<dbReference type="RefSeq" id="WP_106455222.1">
    <property type="nucleotide sequence ID" value="NZ_PXOH01000002.1"/>
</dbReference>
<reference evidence="1 2" key="2">
    <citation type="submission" date="2018-03" db="EMBL/GenBank/DDBJ databases">
        <authorList>
            <person name="Keele B.F."/>
        </authorList>
    </citation>
    <scope>NUCLEOTIDE SEQUENCE [LARGE SCALE GENOMIC DNA]</scope>
    <source>
        <strain evidence="1 2">CCALA 016</strain>
    </source>
</reference>
<dbReference type="AlphaFoldDB" id="A0A2T1M2F8"/>
<comment type="caution">
    <text evidence="1">The sequence shown here is derived from an EMBL/GenBank/DDBJ whole genome shotgun (WGS) entry which is preliminary data.</text>
</comment>
<evidence type="ECO:0000313" key="1">
    <source>
        <dbReference type="EMBL" id="PSF38857.1"/>
    </source>
</evidence>
<protein>
    <submittedName>
        <fullName evidence="1">Uncharacterized protein</fullName>
    </submittedName>
</protein>
<evidence type="ECO:0000313" key="2">
    <source>
        <dbReference type="Proteomes" id="UP000239001"/>
    </source>
</evidence>
<dbReference type="OrthoDB" id="458077at2"/>
<proteinExistence type="predicted"/>
<accession>A0A2T1M2F8</accession>
<dbReference type="EMBL" id="PXOH01000002">
    <property type="protein sequence ID" value="PSF38857.1"/>
    <property type="molecule type" value="Genomic_DNA"/>
</dbReference>
<dbReference type="Pfam" id="PF20065">
    <property type="entry name" value="DUF6464"/>
    <property type="match status" value="1"/>
</dbReference>
<name>A0A2T1M2F8_9CHRO</name>
<dbReference type="Proteomes" id="UP000239001">
    <property type="component" value="Unassembled WGS sequence"/>
</dbReference>
<dbReference type="InterPro" id="IPR045589">
    <property type="entry name" value="DUF6464"/>
</dbReference>
<reference evidence="1 2" key="1">
    <citation type="submission" date="2018-03" db="EMBL/GenBank/DDBJ databases">
        <title>The ancient ancestry and fast evolution of plastids.</title>
        <authorList>
            <person name="Moore K.R."/>
            <person name="Magnabosco C."/>
            <person name="Momper L."/>
            <person name="Gold D.A."/>
            <person name="Bosak T."/>
            <person name="Fournier G.P."/>
        </authorList>
    </citation>
    <scope>NUCLEOTIDE SEQUENCE [LARGE SCALE GENOMIC DNA]</scope>
    <source>
        <strain evidence="1 2">CCALA 016</strain>
    </source>
</reference>
<organism evidence="1 2">
    <name type="scientific">Aphanothece hegewaldii CCALA 016</name>
    <dbReference type="NCBI Taxonomy" id="2107694"/>
    <lineage>
        <taxon>Bacteria</taxon>
        <taxon>Bacillati</taxon>
        <taxon>Cyanobacteriota</taxon>
        <taxon>Cyanophyceae</taxon>
        <taxon>Oscillatoriophycideae</taxon>
        <taxon>Chroococcales</taxon>
        <taxon>Aphanothecaceae</taxon>
        <taxon>Aphanothece</taxon>
    </lineage>
</organism>